<dbReference type="OMA" id="QELPWGD"/>
<proteinExistence type="predicted"/>
<dbReference type="Bgee" id="ENSCATG00000033178">
    <property type="expression patterns" value="Expressed in skeletal muscle tissue and 12 other cell types or tissues"/>
</dbReference>
<evidence type="ECO:0000313" key="3">
    <source>
        <dbReference type="Proteomes" id="UP000233060"/>
    </source>
</evidence>
<sequence length="483" mass="52572">MVALGLSPSFSLAKQWLLRIRCREDFTIRPLGSETRKTSAAPLRAAAAARRSQNGAAAAARLYRRRVRATPPAPPGTRPHERQSRGAAGKNSHARPFQRLIGRRPADWPTPGLQPPAAVHHRATLPILHPVHKAQQSGWRPGPGPAAAPVISMATSAWEELDGGLGSCQALEDHSALAEPQEDRAPATPRLADSGSPPHDSQEPVAEGCSVDTRPKKMEKEAAARGTPGTGKERLKAGASPRSAPARKKAQTAPPPQPPPQPPALSQELPWGDLSLNKCLVLASLVALLGSAFQLCRDAVAGEAAVQARAPEPWVPPSSAPREPSSPLLKFEAQAPPSALPAPRTEAEIRPKIPGSREAAEKDEEEPGEATGEAVGEDRVPLADRGPKERPRREGKPRKEKPRKEERPKKERPRKEERPRAAREPREALPRRWESREGGHRPWARDSRDAEPRKRQAWVSPRRPDEEERPGSRQKLRAGKGRD</sequence>
<feature type="region of interest" description="Disordered" evidence="1">
    <location>
        <begin position="302"/>
        <end position="483"/>
    </location>
</feature>
<dbReference type="PANTHER" id="PTHR22397:SF2">
    <property type="entry name" value="JUNCTIONAL SARCOPLASMIC RETICULUM PROTEIN 1"/>
    <property type="match status" value="1"/>
</dbReference>
<feature type="compositionally biased region" description="Basic residues" evidence="1">
    <location>
        <begin position="472"/>
        <end position="483"/>
    </location>
</feature>
<feature type="compositionally biased region" description="Basic and acidic residues" evidence="1">
    <location>
        <begin position="402"/>
        <end position="454"/>
    </location>
</feature>
<dbReference type="GO" id="GO:0003009">
    <property type="term" value="P:skeletal muscle contraction"/>
    <property type="evidence" value="ECO:0007669"/>
    <property type="project" value="Ensembl"/>
</dbReference>
<feature type="compositionally biased region" description="Basic and acidic residues" evidence="1">
    <location>
        <begin position="213"/>
        <end position="223"/>
    </location>
</feature>
<gene>
    <name evidence="2" type="primary">JSRP1</name>
</gene>
<feature type="compositionally biased region" description="Pro residues" evidence="1">
    <location>
        <begin position="253"/>
        <end position="263"/>
    </location>
</feature>
<dbReference type="GO" id="GO:0016529">
    <property type="term" value="C:sarcoplasmic reticulum"/>
    <property type="evidence" value="ECO:0007669"/>
    <property type="project" value="TreeGrafter"/>
</dbReference>
<feature type="region of interest" description="Disordered" evidence="1">
    <location>
        <begin position="66"/>
        <end position="96"/>
    </location>
</feature>
<feature type="region of interest" description="Disordered" evidence="1">
    <location>
        <begin position="179"/>
        <end position="269"/>
    </location>
</feature>
<reference evidence="2" key="2">
    <citation type="submission" date="2025-09" db="UniProtKB">
        <authorList>
            <consortium name="Ensembl"/>
        </authorList>
    </citation>
    <scope>IDENTIFICATION</scope>
</reference>
<feature type="compositionally biased region" description="Basic and acidic residues" evidence="1">
    <location>
        <begin position="376"/>
        <end position="394"/>
    </location>
</feature>
<name>A0A2K5M0J8_CERAT</name>
<feature type="compositionally biased region" description="Basic and acidic residues" evidence="1">
    <location>
        <begin position="462"/>
        <end position="471"/>
    </location>
</feature>
<evidence type="ECO:0000313" key="2">
    <source>
        <dbReference type="Ensembl" id="ENSCATP00000018713.1"/>
    </source>
</evidence>
<reference evidence="2" key="1">
    <citation type="submission" date="2025-08" db="UniProtKB">
        <authorList>
            <consortium name="Ensembl"/>
        </authorList>
    </citation>
    <scope>IDENTIFICATION</scope>
</reference>
<protein>
    <submittedName>
        <fullName evidence="2">Junctional sarcoplasmic reticulum protein 1</fullName>
    </submittedName>
</protein>
<dbReference type="Ensembl" id="ENSCATT00000042892.1">
    <property type="protein sequence ID" value="ENSCATP00000018713.1"/>
    <property type="gene ID" value="ENSCATG00000033178.1"/>
</dbReference>
<organism evidence="2 3">
    <name type="scientific">Cercocebus atys</name>
    <name type="common">Sooty mangabey</name>
    <name type="synonym">Cercocebus torquatus atys</name>
    <dbReference type="NCBI Taxonomy" id="9531"/>
    <lineage>
        <taxon>Eukaryota</taxon>
        <taxon>Metazoa</taxon>
        <taxon>Chordata</taxon>
        <taxon>Craniata</taxon>
        <taxon>Vertebrata</taxon>
        <taxon>Euteleostomi</taxon>
        <taxon>Mammalia</taxon>
        <taxon>Eutheria</taxon>
        <taxon>Euarchontoglires</taxon>
        <taxon>Primates</taxon>
        <taxon>Haplorrhini</taxon>
        <taxon>Catarrhini</taxon>
        <taxon>Cercopithecidae</taxon>
        <taxon>Cercopithecinae</taxon>
        <taxon>Cercocebus</taxon>
    </lineage>
</organism>
<dbReference type="GeneTree" id="ENSGT00390000012911"/>
<keyword evidence="3" id="KW-1185">Reference proteome</keyword>
<dbReference type="Proteomes" id="UP000233060">
    <property type="component" value="Unassembled WGS sequence"/>
</dbReference>
<accession>A0A2K5M0J8</accession>
<dbReference type="Pfam" id="PF15312">
    <property type="entry name" value="JSRP"/>
    <property type="match status" value="1"/>
</dbReference>
<evidence type="ECO:0000256" key="1">
    <source>
        <dbReference type="SAM" id="MobiDB-lite"/>
    </source>
</evidence>
<dbReference type="PANTHER" id="PTHR22397">
    <property type="entry name" value="JUNCTIONAL SARCOPLASMIC RETICULUM PROTEIN 1"/>
    <property type="match status" value="1"/>
</dbReference>
<dbReference type="STRING" id="9531.ENSCATP00000018713"/>
<dbReference type="AlphaFoldDB" id="A0A2K5M0J8"/>
<dbReference type="InterPro" id="IPR026178">
    <property type="entry name" value="JSRP1"/>
</dbReference>